<evidence type="ECO:0000259" key="3">
    <source>
        <dbReference type="PROSITE" id="PS51186"/>
    </source>
</evidence>
<dbReference type="Gene3D" id="3.40.630.30">
    <property type="match status" value="1"/>
</dbReference>
<dbReference type="InterPro" id="IPR050832">
    <property type="entry name" value="Bact_Acetyltransf"/>
</dbReference>
<feature type="domain" description="N-acetyltransferase" evidence="3">
    <location>
        <begin position="10"/>
        <end position="169"/>
    </location>
</feature>
<keyword evidence="1" id="KW-0808">Transferase</keyword>
<evidence type="ECO:0000256" key="1">
    <source>
        <dbReference type="ARBA" id="ARBA00022679"/>
    </source>
</evidence>
<accession>A0A6J4R6E7</accession>
<evidence type="ECO:0000256" key="2">
    <source>
        <dbReference type="ARBA" id="ARBA00023315"/>
    </source>
</evidence>
<evidence type="ECO:0000313" key="4">
    <source>
        <dbReference type="EMBL" id="CAA9465410.1"/>
    </source>
</evidence>
<reference evidence="4" key="1">
    <citation type="submission" date="2020-02" db="EMBL/GenBank/DDBJ databases">
        <authorList>
            <person name="Meier V. D."/>
        </authorList>
    </citation>
    <scope>NUCLEOTIDE SEQUENCE</scope>
    <source>
        <strain evidence="4">AVDCRST_MAG28</strain>
    </source>
</reference>
<keyword evidence="2" id="KW-0012">Acyltransferase</keyword>
<dbReference type="AlphaFoldDB" id="A0A6J4R6E7"/>
<dbReference type="InterPro" id="IPR000182">
    <property type="entry name" value="GNAT_dom"/>
</dbReference>
<sequence>MVSGGEAIQPQIRPFDDRDVEAVVGLSLRAWAPVFASLEQALGSEIFRRQHPDWREDQRRAVEDVCAAKKRRVWVAEVSTNVVVGFVAVELHHPERSMGEISMLAVDPDYQGDGIGTALTEFALDRLKDAGMTIAMVETGGDPGHAAARRTYEKAGYVHLPIARFFKNL</sequence>
<dbReference type="PANTHER" id="PTHR43877">
    <property type="entry name" value="AMINOALKYLPHOSPHONATE N-ACETYLTRANSFERASE-RELATED-RELATED"/>
    <property type="match status" value="1"/>
</dbReference>
<dbReference type="InterPro" id="IPR016181">
    <property type="entry name" value="Acyl_CoA_acyltransferase"/>
</dbReference>
<dbReference type="GO" id="GO:0016747">
    <property type="term" value="F:acyltransferase activity, transferring groups other than amino-acyl groups"/>
    <property type="evidence" value="ECO:0007669"/>
    <property type="project" value="InterPro"/>
</dbReference>
<dbReference type="EMBL" id="CADCVE010000104">
    <property type="protein sequence ID" value="CAA9465410.1"/>
    <property type="molecule type" value="Genomic_DNA"/>
</dbReference>
<dbReference type="PROSITE" id="PS51186">
    <property type="entry name" value="GNAT"/>
    <property type="match status" value="1"/>
</dbReference>
<organism evidence="4">
    <name type="scientific">uncultured Rubrobacteraceae bacterium</name>
    <dbReference type="NCBI Taxonomy" id="349277"/>
    <lineage>
        <taxon>Bacteria</taxon>
        <taxon>Bacillati</taxon>
        <taxon>Actinomycetota</taxon>
        <taxon>Rubrobacteria</taxon>
        <taxon>Rubrobacterales</taxon>
        <taxon>Rubrobacteraceae</taxon>
        <taxon>environmental samples</taxon>
    </lineage>
</organism>
<proteinExistence type="predicted"/>
<name>A0A6J4R6E7_9ACTN</name>
<protein>
    <recommendedName>
        <fullName evidence="3">N-acetyltransferase domain-containing protein</fullName>
    </recommendedName>
</protein>
<gene>
    <name evidence="4" type="ORF">AVDCRST_MAG28-4015</name>
</gene>
<dbReference type="Pfam" id="PF00583">
    <property type="entry name" value="Acetyltransf_1"/>
    <property type="match status" value="1"/>
</dbReference>
<dbReference type="CDD" id="cd04301">
    <property type="entry name" value="NAT_SF"/>
    <property type="match status" value="1"/>
</dbReference>
<dbReference type="SUPFAM" id="SSF55729">
    <property type="entry name" value="Acyl-CoA N-acyltransferases (Nat)"/>
    <property type="match status" value="1"/>
</dbReference>